<keyword evidence="7 9" id="KW-0067">ATP-binding</keyword>
<comment type="similarity">
    <text evidence="2 9">Belongs to the eukaryotic diacylglycerol kinase family.</text>
</comment>
<dbReference type="InterPro" id="IPR001206">
    <property type="entry name" value="Diacylglycerol_kinase_cat_dom"/>
</dbReference>
<dbReference type="PANTHER" id="PTHR11255">
    <property type="entry name" value="DIACYLGLYCEROL KINASE"/>
    <property type="match status" value="1"/>
</dbReference>
<name>X6NAG3_RETFI</name>
<feature type="region of interest" description="Disordered" evidence="10">
    <location>
        <begin position="109"/>
        <end position="133"/>
    </location>
</feature>
<dbReference type="GO" id="GO:0005524">
    <property type="term" value="F:ATP binding"/>
    <property type="evidence" value="ECO:0007669"/>
    <property type="project" value="UniProtKB-KW"/>
</dbReference>
<keyword evidence="5" id="KW-0863">Zinc-finger</keyword>
<feature type="region of interest" description="Disordered" evidence="10">
    <location>
        <begin position="215"/>
        <end position="272"/>
    </location>
</feature>
<dbReference type="PROSITE" id="PS00028">
    <property type="entry name" value="ZINC_FINGER_C2H2_1"/>
    <property type="match status" value="1"/>
</dbReference>
<dbReference type="Gene3D" id="3.40.50.10330">
    <property type="entry name" value="Probable inorganic polyphosphate/atp-NAD kinase, domain 1"/>
    <property type="match status" value="1"/>
</dbReference>
<comment type="subcellular location">
    <subcellularLocation>
        <location evidence="1">Membrane</location>
    </subcellularLocation>
</comment>
<reference evidence="12 13" key="1">
    <citation type="journal article" date="2013" name="Curr. Biol.">
        <title>The Genome of the Foraminiferan Reticulomyxa filosa.</title>
        <authorList>
            <person name="Glockner G."/>
            <person name="Hulsmann N."/>
            <person name="Schleicher M."/>
            <person name="Noegel A.A."/>
            <person name="Eichinger L."/>
            <person name="Gallinger C."/>
            <person name="Pawlowski J."/>
            <person name="Sierra R."/>
            <person name="Euteneuer U."/>
            <person name="Pillet L."/>
            <person name="Moustafa A."/>
            <person name="Platzer M."/>
            <person name="Groth M."/>
            <person name="Szafranski K."/>
            <person name="Schliwa M."/>
        </authorList>
    </citation>
    <scope>NUCLEOTIDE SEQUENCE [LARGE SCALE GENOMIC DNA]</scope>
</reference>
<evidence type="ECO:0000256" key="1">
    <source>
        <dbReference type="ARBA" id="ARBA00004370"/>
    </source>
</evidence>
<organism evidence="12 13">
    <name type="scientific">Reticulomyxa filosa</name>
    <dbReference type="NCBI Taxonomy" id="46433"/>
    <lineage>
        <taxon>Eukaryota</taxon>
        <taxon>Sar</taxon>
        <taxon>Rhizaria</taxon>
        <taxon>Retaria</taxon>
        <taxon>Foraminifera</taxon>
        <taxon>Monothalamids</taxon>
        <taxon>Reticulomyxidae</taxon>
        <taxon>Reticulomyxa</taxon>
    </lineage>
</organism>
<feature type="region of interest" description="Disordered" evidence="10">
    <location>
        <begin position="179"/>
        <end position="202"/>
    </location>
</feature>
<dbReference type="Proteomes" id="UP000023152">
    <property type="component" value="Unassembled WGS sequence"/>
</dbReference>
<proteinExistence type="inferred from homology"/>
<feature type="compositionally biased region" description="Polar residues" evidence="10">
    <location>
        <begin position="231"/>
        <end position="265"/>
    </location>
</feature>
<evidence type="ECO:0000256" key="6">
    <source>
        <dbReference type="ARBA" id="ARBA00022777"/>
    </source>
</evidence>
<dbReference type="GO" id="GO:0007200">
    <property type="term" value="P:phospholipase C-activating G protein-coupled receptor signaling pathway"/>
    <property type="evidence" value="ECO:0007669"/>
    <property type="project" value="InterPro"/>
</dbReference>
<dbReference type="Pfam" id="PF00609">
    <property type="entry name" value="DAGK_acc"/>
    <property type="match status" value="1"/>
</dbReference>
<keyword evidence="6 9" id="KW-0418">Kinase</keyword>
<evidence type="ECO:0000256" key="5">
    <source>
        <dbReference type="ARBA" id="ARBA00022771"/>
    </source>
</evidence>
<dbReference type="AlphaFoldDB" id="X6NAG3"/>
<dbReference type="GO" id="GO:0016020">
    <property type="term" value="C:membrane"/>
    <property type="evidence" value="ECO:0007669"/>
    <property type="project" value="UniProtKB-SubCell"/>
</dbReference>
<evidence type="ECO:0000313" key="13">
    <source>
        <dbReference type="Proteomes" id="UP000023152"/>
    </source>
</evidence>
<dbReference type="InterPro" id="IPR037607">
    <property type="entry name" value="DGK"/>
</dbReference>
<dbReference type="EMBL" id="ASPP01010850">
    <property type="protein sequence ID" value="ETO22302.1"/>
    <property type="molecule type" value="Genomic_DNA"/>
</dbReference>
<feature type="domain" description="DAGKc" evidence="11">
    <location>
        <begin position="289"/>
        <end position="450"/>
    </location>
</feature>
<comment type="caution">
    <text evidence="12">The sequence shown here is derived from an EMBL/GenBank/DDBJ whole genome shotgun (WGS) entry which is preliminary data.</text>
</comment>
<evidence type="ECO:0000259" key="11">
    <source>
        <dbReference type="PROSITE" id="PS50146"/>
    </source>
</evidence>
<evidence type="ECO:0000256" key="8">
    <source>
        <dbReference type="ARBA" id="ARBA00023136"/>
    </source>
</evidence>
<dbReference type="Pfam" id="PF00781">
    <property type="entry name" value="DAGK_cat"/>
    <property type="match status" value="1"/>
</dbReference>
<evidence type="ECO:0000313" key="12">
    <source>
        <dbReference type="EMBL" id="ETO22302.1"/>
    </source>
</evidence>
<dbReference type="InterPro" id="IPR017438">
    <property type="entry name" value="ATP-NAD_kinase_N"/>
</dbReference>
<keyword evidence="8" id="KW-0472">Membrane</keyword>
<dbReference type="GO" id="GO:0004143">
    <property type="term" value="F:ATP-dependent diacylglycerol kinase activity"/>
    <property type="evidence" value="ECO:0007669"/>
    <property type="project" value="UniProtKB-EC"/>
</dbReference>
<keyword evidence="4 9" id="KW-0547">Nucleotide-binding</keyword>
<dbReference type="InterPro" id="IPR000756">
    <property type="entry name" value="Diacylglycerol_kin_accessory"/>
</dbReference>
<keyword evidence="13" id="KW-1185">Reference proteome</keyword>
<keyword evidence="5" id="KW-0862">Zinc</keyword>
<dbReference type="PROSITE" id="PS50146">
    <property type="entry name" value="DAGK"/>
    <property type="match status" value="1"/>
</dbReference>
<dbReference type="GO" id="GO:0008270">
    <property type="term" value="F:zinc ion binding"/>
    <property type="evidence" value="ECO:0007669"/>
    <property type="project" value="UniProtKB-KW"/>
</dbReference>
<dbReference type="PANTHER" id="PTHR11255:SF54">
    <property type="entry name" value="DIACYLGLYCEROL KINASE THETA"/>
    <property type="match status" value="1"/>
</dbReference>
<sequence length="616" mass="70086">MCGQLPHQMTRSWHCHNARSLEKICRRVHSKSLSSENIFERCFPIHCHSDDNDNDKNNVHLHDNVVCNDRCIPSYERPTTKATHKREHIDHDECYHSDGAIYDCRDESYSRRPCRQPSDDNGITTQENKENDATNDDAMAMKCEEQMITHTTNAFAIKCLKEDGRTDDMKIPKLQIPNINHEDENESENGMSSGESTPLTPLSPRVYFHLEQEPSVPEEFQPKKENEATENEMSSTRGLTSSAIGISTGTDATIGSETNGNTIMESSISQSKSRSKSKKKKWYHFFEEQKQDQFIFLVNMRSGGQKGSLLAKEVSKYDALVFDMLEIAKHVHIRNQLSRVLGEYRNRCVVVICGGDGSIGWGCSLIDKAIVETEVRNKHVLCDVLSEIKIPFPCICSLPLGTGNDFTRSLGWGNLEPNCKNLLNIIADIQFCSKITKRWSSVDRWHVSYSFNHLKKQSENVPNKEIDEKTECNNENDHNDLTGVSSESSLLSSDYLNEWTEEMEAYISQTFSPPLPKAFVCYLSLGYDALVAHKFESERRAHPERFNSQLKNQIMYVKHGFTEFFKPSEPIIDMVDIHVDGRAIELPAGCRSFKLVNINSAANGVFFWVCHIPYSS</sequence>
<dbReference type="OrthoDB" id="196165at2759"/>
<gene>
    <name evidence="12" type="ORF">RFI_14897</name>
</gene>
<evidence type="ECO:0000256" key="9">
    <source>
        <dbReference type="RuleBase" id="RU361128"/>
    </source>
</evidence>
<accession>X6NAG3</accession>
<evidence type="ECO:0000256" key="4">
    <source>
        <dbReference type="ARBA" id="ARBA00022741"/>
    </source>
</evidence>
<dbReference type="SMART" id="SM00046">
    <property type="entry name" value="DAGKc"/>
    <property type="match status" value="1"/>
</dbReference>
<dbReference type="InterPro" id="IPR013087">
    <property type="entry name" value="Znf_C2H2_type"/>
</dbReference>
<protein>
    <recommendedName>
        <fullName evidence="9">Diacylglycerol kinase</fullName>
        <shortName evidence="9">DAG kinase</shortName>
        <ecNumber evidence="9">2.7.1.107</ecNumber>
    </recommendedName>
</protein>
<evidence type="ECO:0000256" key="10">
    <source>
        <dbReference type="SAM" id="MobiDB-lite"/>
    </source>
</evidence>
<keyword evidence="5" id="KW-0479">Metal-binding</keyword>
<comment type="catalytic activity">
    <reaction evidence="9">
        <text>a 1,2-diacyl-sn-glycerol + ATP = a 1,2-diacyl-sn-glycero-3-phosphate + ADP + H(+)</text>
        <dbReference type="Rhea" id="RHEA:10272"/>
        <dbReference type="ChEBI" id="CHEBI:15378"/>
        <dbReference type="ChEBI" id="CHEBI:17815"/>
        <dbReference type="ChEBI" id="CHEBI:30616"/>
        <dbReference type="ChEBI" id="CHEBI:58608"/>
        <dbReference type="ChEBI" id="CHEBI:456216"/>
        <dbReference type="EC" id="2.7.1.107"/>
    </reaction>
</comment>
<dbReference type="InterPro" id="IPR016064">
    <property type="entry name" value="NAD/diacylglycerol_kinase_sf"/>
</dbReference>
<evidence type="ECO:0000256" key="7">
    <source>
        <dbReference type="ARBA" id="ARBA00022840"/>
    </source>
</evidence>
<keyword evidence="3 9" id="KW-0808">Transferase</keyword>
<dbReference type="EC" id="2.7.1.107" evidence="9"/>
<evidence type="ECO:0000256" key="2">
    <source>
        <dbReference type="ARBA" id="ARBA00009280"/>
    </source>
</evidence>
<dbReference type="SUPFAM" id="SSF111331">
    <property type="entry name" value="NAD kinase/diacylglycerol kinase-like"/>
    <property type="match status" value="1"/>
</dbReference>
<dbReference type="SMART" id="SM00045">
    <property type="entry name" value="DAGKa"/>
    <property type="match status" value="1"/>
</dbReference>
<evidence type="ECO:0000256" key="3">
    <source>
        <dbReference type="ARBA" id="ARBA00022679"/>
    </source>
</evidence>